<proteinExistence type="predicted"/>
<dbReference type="Proteomes" id="UP001583193">
    <property type="component" value="Unassembled WGS sequence"/>
</dbReference>
<protein>
    <recommendedName>
        <fullName evidence="3">F-box domain-containing protein</fullName>
    </recommendedName>
</protein>
<evidence type="ECO:0008006" key="3">
    <source>
        <dbReference type="Google" id="ProtNLM"/>
    </source>
</evidence>
<reference evidence="1 2" key="1">
    <citation type="journal article" date="2024" name="IMA Fungus">
        <title>IMA Genome - F19 : A genome assembly and annotation guide to empower mycologists, including annotated draft genome sequences of Ceratocystis pirilliformis, Diaporthe australafricana, Fusarium ophioides, Paecilomyces lecythidis, and Sporothrix stenoceras.</title>
        <authorList>
            <person name="Aylward J."/>
            <person name="Wilson A.M."/>
            <person name="Visagie C.M."/>
            <person name="Spraker J."/>
            <person name="Barnes I."/>
            <person name="Buitendag C."/>
            <person name="Ceriani C."/>
            <person name="Del Mar Angel L."/>
            <person name="du Plessis D."/>
            <person name="Fuchs T."/>
            <person name="Gasser K."/>
            <person name="Kramer D."/>
            <person name="Li W."/>
            <person name="Munsamy K."/>
            <person name="Piso A."/>
            <person name="Price J.L."/>
            <person name="Sonnekus B."/>
            <person name="Thomas C."/>
            <person name="van der Nest A."/>
            <person name="van Dijk A."/>
            <person name="van Heerden A."/>
            <person name="van Vuuren N."/>
            <person name="Yilmaz N."/>
            <person name="Duong T.A."/>
            <person name="van der Merwe N.A."/>
            <person name="Wingfield M.J."/>
            <person name="Wingfield B.D."/>
        </authorList>
    </citation>
    <scope>NUCLEOTIDE SEQUENCE [LARGE SCALE GENOMIC DNA]</scope>
    <source>
        <strain evidence="1 2">CMW 18167</strain>
    </source>
</reference>
<organism evidence="1 2">
    <name type="scientific">Paecilomyces lecythidis</name>
    <dbReference type="NCBI Taxonomy" id="3004212"/>
    <lineage>
        <taxon>Eukaryota</taxon>
        <taxon>Fungi</taxon>
        <taxon>Dikarya</taxon>
        <taxon>Ascomycota</taxon>
        <taxon>Pezizomycotina</taxon>
        <taxon>Eurotiomycetes</taxon>
        <taxon>Eurotiomycetidae</taxon>
        <taxon>Eurotiales</taxon>
        <taxon>Thermoascaceae</taxon>
        <taxon>Paecilomyces</taxon>
    </lineage>
</organism>
<name>A0ABR3YC61_9EURO</name>
<comment type="caution">
    <text evidence="1">The sequence shown here is derived from an EMBL/GenBank/DDBJ whole genome shotgun (WGS) entry which is preliminary data.</text>
</comment>
<evidence type="ECO:0000313" key="2">
    <source>
        <dbReference type="Proteomes" id="UP001583193"/>
    </source>
</evidence>
<gene>
    <name evidence="1" type="ORF">Plec18167_001015</name>
</gene>
<accession>A0ABR3YC61</accession>
<evidence type="ECO:0000313" key="1">
    <source>
        <dbReference type="EMBL" id="KAL1885521.1"/>
    </source>
</evidence>
<keyword evidence="2" id="KW-1185">Reference proteome</keyword>
<dbReference type="EMBL" id="JAVDPF010000002">
    <property type="protein sequence ID" value="KAL1885521.1"/>
    <property type="molecule type" value="Genomic_DNA"/>
</dbReference>
<sequence length="437" mass="50509">MSNDEGPTNHAQMATINDMPMEILGMICEYLGPVYLKQFRLTNKKHAQAAARYLFQKLYITFCSESYNSVINVSKNENLSRYVHEIVWDLREIQGSLTNEFEFMLHFDLALDGMDYTQCKAFQNVHDKLYALQCSLKASLKVNMDAYVRPLREALQKFAISGIYMMQTGFPKNSILLPLRLESGMLNRHGTWSLPFYLHARRSQQAVGNWPIRVALQCLVPCTQLMILTYSGNFNTINTLLSVGSHLRSSLPYIQRLEVTLFSHHTGPYNWSDRGELQMRPRASDLNEYCMHLESLNLRFRDCSEPDPTSTVAHFKVARFGTTMIPVNKNAHFPNLRILVMEGFWMPVPDFVIFLRRHASTLRKVSVRRTFFMFGYLGEILEVMRDTKMRIESGSFEEVMDNSWLQVVFNKITVQEDQLLDYVVGNGPNPCPIPTRH</sequence>